<dbReference type="EMBL" id="CP001219">
    <property type="protein sequence ID" value="ACK78402.1"/>
    <property type="molecule type" value="Genomic_DNA"/>
</dbReference>
<accession>B7JAN8</accession>
<dbReference type="PaxDb" id="243159-AFE_3134"/>
<proteinExistence type="predicted"/>
<dbReference type="KEGG" id="afr:AFE_3134"/>
<evidence type="ECO:0000313" key="1">
    <source>
        <dbReference type="EMBL" id="ACK78402.1"/>
    </source>
</evidence>
<dbReference type="HOGENOM" id="CLU_3039395_0_0_6"/>
<gene>
    <name evidence="1" type="ordered locus">AFE_3134</name>
</gene>
<name>B7JAN8_ACIF2</name>
<organism evidence="1 2">
    <name type="scientific">Acidithiobacillus ferrooxidans (strain ATCC 23270 / DSM 14882 / CIP 104768 / NCIMB 8455)</name>
    <name type="common">Ferrobacillus ferrooxidans (strain ATCC 23270)</name>
    <dbReference type="NCBI Taxonomy" id="243159"/>
    <lineage>
        <taxon>Bacteria</taxon>
        <taxon>Pseudomonadati</taxon>
        <taxon>Pseudomonadota</taxon>
        <taxon>Acidithiobacillia</taxon>
        <taxon>Acidithiobacillales</taxon>
        <taxon>Acidithiobacillaceae</taxon>
        <taxon>Acidithiobacillus</taxon>
    </lineage>
</organism>
<reference evidence="1 2" key="1">
    <citation type="journal article" date="2008" name="BMC Genomics">
        <title>Acidithiobacillus ferrooxidans metabolism: from genome sequence to industrial applications.</title>
        <authorList>
            <person name="Valdes J."/>
            <person name="Pedroso I."/>
            <person name="Quatrini R."/>
            <person name="Dodson R.J."/>
            <person name="Tettelin H."/>
            <person name="Blake R.II."/>
            <person name="Eisen J.A."/>
            <person name="Holmes D.S."/>
        </authorList>
    </citation>
    <scope>NUCLEOTIDE SEQUENCE [LARGE SCALE GENOMIC DNA]</scope>
    <source>
        <strain evidence="2">ATCC 23270 / DSM 14882 / CIP 104768 / NCIMB 8455</strain>
    </source>
</reference>
<protein>
    <submittedName>
        <fullName evidence="1">Uncharacterized protein</fullName>
    </submittedName>
</protein>
<dbReference type="AlphaFoldDB" id="B7JAN8"/>
<evidence type="ECO:0000313" key="2">
    <source>
        <dbReference type="Proteomes" id="UP000001362"/>
    </source>
</evidence>
<dbReference type="Proteomes" id="UP000001362">
    <property type="component" value="Chromosome"/>
</dbReference>
<keyword evidence="2" id="KW-1185">Reference proteome</keyword>
<sequence>MILCDLVMAKGLMAAIYKGLLYNLIINKTAQRYCITTTYRRLFSVPGRPHHRGF</sequence>